<comment type="caution">
    <text evidence="1">The sequence shown here is derived from an EMBL/GenBank/DDBJ whole genome shotgun (WGS) entry which is preliminary data.</text>
</comment>
<protein>
    <submittedName>
        <fullName evidence="1">Uncharacterized protein</fullName>
    </submittedName>
</protein>
<dbReference type="EMBL" id="JBHSLV010000042">
    <property type="protein sequence ID" value="MFC5395208.1"/>
    <property type="molecule type" value="Genomic_DNA"/>
</dbReference>
<keyword evidence="2" id="KW-1185">Reference proteome</keyword>
<dbReference type="Proteomes" id="UP001596104">
    <property type="component" value="Unassembled WGS sequence"/>
</dbReference>
<organism evidence="1 2">
    <name type="scientific">Bosea vestrisii</name>
    <dbReference type="NCBI Taxonomy" id="151416"/>
    <lineage>
        <taxon>Bacteria</taxon>
        <taxon>Pseudomonadati</taxon>
        <taxon>Pseudomonadota</taxon>
        <taxon>Alphaproteobacteria</taxon>
        <taxon>Hyphomicrobiales</taxon>
        <taxon>Boseaceae</taxon>
        <taxon>Bosea</taxon>
    </lineage>
</organism>
<gene>
    <name evidence="1" type="ORF">ACFPPC_21480</name>
</gene>
<name>A0ABW0HDA2_9HYPH</name>
<reference evidence="2" key="1">
    <citation type="journal article" date="2019" name="Int. J. Syst. Evol. Microbiol.">
        <title>The Global Catalogue of Microorganisms (GCM) 10K type strain sequencing project: providing services to taxonomists for standard genome sequencing and annotation.</title>
        <authorList>
            <consortium name="The Broad Institute Genomics Platform"/>
            <consortium name="The Broad Institute Genome Sequencing Center for Infectious Disease"/>
            <person name="Wu L."/>
            <person name="Ma J."/>
        </authorList>
    </citation>
    <scope>NUCLEOTIDE SEQUENCE [LARGE SCALE GENOMIC DNA]</scope>
    <source>
        <strain evidence="2">CGMCC 1.16326</strain>
    </source>
</reference>
<accession>A0ABW0HDA2</accession>
<evidence type="ECO:0000313" key="2">
    <source>
        <dbReference type="Proteomes" id="UP001596104"/>
    </source>
</evidence>
<proteinExistence type="predicted"/>
<evidence type="ECO:0000313" key="1">
    <source>
        <dbReference type="EMBL" id="MFC5395208.1"/>
    </source>
</evidence>
<sequence>MSEAPPLVEGRQPLVPDWSLVLPFPMARRVEDGSLVFWHSPRGLTFWLNAYDAGEPDDALAEWHEIHASAAFDLIEERETDFIRFAYRLDEGEEDGRQPAFYGFASARDGGQIHIAAYFDHPGLLDAVLATWRSLRFGPALQ</sequence>
<dbReference type="RefSeq" id="WP_377011006.1">
    <property type="nucleotide sequence ID" value="NZ_JBHSLV010000042.1"/>
</dbReference>